<dbReference type="Pfam" id="PF09084">
    <property type="entry name" value="NMT1"/>
    <property type="match status" value="1"/>
</dbReference>
<proteinExistence type="predicted"/>
<feature type="domain" description="SsuA/THI5-like" evidence="1">
    <location>
        <begin position="83"/>
        <end position="266"/>
    </location>
</feature>
<evidence type="ECO:0000259" key="1">
    <source>
        <dbReference type="Pfam" id="PF09084"/>
    </source>
</evidence>
<evidence type="ECO:0000313" key="2">
    <source>
        <dbReference type="EMBL" id="MBE9372931.1"/>
    </source>
</evidence>
<name>A0A929B632_9PSEU</name>
<dbReference type="AlphaFoldDB" id="A0A929B632"/>
<dbReference type="SUPFAM" id="SSF53850">
    <property type="entry name" value="Periplasmic binding protein-like II"/>
    <property type="match status" value="1"/>
</dbReference>
<dbReference type="Gene3D" id="3.40.190.10">
    <property type="entry name" value="Periplasmic binding protein-like II"/>
    <property type="match status" value="2"/>
</dbReference>
<dbReference type="InterPro" id="IPR015168">
    <property type="entry name" value="SsuA/THI5"/>
</dbReference>
<dbReference type="PROSITE" id="PS51318">
    <property type="entry name" value="TAT"/>
    <property type="match status" value="1"/>
</dbReference>
<keyword evidence="3" id="KW-1185">Reference proteome</keyword>
<dbReference type="PROSITE" id="PS51257">
    <property type="entry name" value="PROKAR_LIPOPROTEIN"/>
    <property type="match status" value="1"/>
</dbReference>
<dbReference type="Proteomes" id="UP000598360">
    <property type="component" value="Unassembled WGS sequence"/>
</dbReference>
<comment type="caution">
    <text evidence="2">The sequence shown here is derived from an EMBL/GenBank/DDBJ whole genome shotgun (WGS) entry which is preliminary data.</text>
</comment>
<dbReference type="EMBL" id="JADEYC010000001">
    <property type="protein sequence ID" value="MBE9372931.1"/>
    <property type="molecule type" value="Genomic_DNA"/>
</dbReference>
<accession>A0A929B632</accession>
<sequence>MHVPGRRPIDRRLLLRGTASAAAATVLGGCATSTASPGAETGVVRYQGWSGEVLWHELAADLGLLGDLRLEWIGNTISGPQDIQAAVTGDIDIGGAFNGSIIRLAAAGAPIKALISYYGSDAHTNAGYYVLGGSPIRGPRDFIGAAVGMNTIGAHHQDVLSIYLRRGGLRDEEIREIQPVVVPPVSSEQALRSGQLDVSTMSDANAEKAAERGGIHPVFTDFGLLGAFSAGCYVAREDFIAENPTTVRTLVTGIAEAIRWGQTRPRQQVIARFADIIRRRGRNEDTDTIRYWRSTGVPGPGGLISGREFDIWLQRLTDQGIVPRGSVDVSRLYTNDFNPFRP</sequence>
<evidence type="ECO:0000313" key="3">
    <source>
        <dbReference type="Proteomes" id="UP000598360"/>
    </source>
</evidence>
<protein>
    <submittedName>
        <fullName evidence="2">ABC transporter substrate-binding protein</fullName>
    </submittedName>
</protein>
<dbReference type="InterPro" id="IPR006311">
    <property type="entry name" value="TAT_signal"/>
</dbReference>
<reference evidence="2" key="1">
    <citation type="submission" date="2020-10" db="EMBL/GenBank/DDBJ databases">
        <title>Diversity and distribution of actinomycetes associated with coral in the coast of Hainan.</title>
        <authorList>
            <person name="Li F."/>
        </authorList>
    </citation>
    <scope>NUCLEOTIDE SEQUENCE</scope>
    <source>
        <strain evidence="2">HNM0983</strain>
    </source>
</reference>
<gene>
    <name evidence="2" type="ORF">IQ251_00570</name>
</gene>
<organism evidence="2 3">
    <name type="scientific">Saccharopolyspora montiporae</name>
    <dbReference type="NCBI Taxonomy" id="2781240"/>
    <lineage>
        <taxon>Bacteria</taxon>
        <taxon>Bacillati</taxon>
        <taxon>Actinomycetota</taxon>
        <taxon>Actinomycetes</taxon>
        <taxon>Pseudonocardiales</taxon>
        <taxon>Pseudonocardiaceae</taxon>
        <taxon>Saccharopolyspora</taxon>
    </lineage>
</organism>
<dbReference type="PANTHER" id="PTHR30024">
    <property type="entry name" value="ALIPHATIC SULFONATES-BINDING PROTEIN-RELATED"/>
    <property type="match status" value="1"/>
</dbReference>